<comment type="caution">
    <text evidence="1">The sequence shown here is derived from an EMBL/GenBank/DDBJ whole genome shotgun (WGS) entry which is preliminary data.</text>
</comment>
<evidence type="ECO:0000313" key="1">
    <source>
        <dbReference type="EMBL" id="PSJ24975.1"/>
    </source>
</evidence>
<keyword evidence="2" id="KW-1185">Reference proteome</keyword>
<dbReference type="OrthoDB" id="5181364at2"/>
<evidence type="ECO:0000313" key="2">
    <source>
        <dbReference type="Proteomes" id="UP000242427"/>
    </source>
</evidence>
<sequence>MPALEGFRPRMRRCPRAPRGMVTDELAESLWYVGQLPGEEARGRRELQLPLPGVKPPYAGGAAFRMLTGRMGEPIAACDRASCRLFCILRPQDTCTTCPRTCDTDRVHRLSVS</sequence>
<protein>
    <recommendedName>
        <fullName evidence="3">Ferric siderophore reductase C-terminal domain-containing protein</fullName>
    </recommendedName>
</protein>
<organism evidence="1 2">
    <name type="scientific">Streptosporangium nondiastaticum</name>
    <dbReference type="NCBI Taxonomy" id="35764"/>
    <lineage>
        <taxon>Bacteria</taxon>
        <taxon>Bacillati</taxon>
        <taxon>Actinomycetota</taxon>
        <taxon>Actinomycetes</taxon>
        <taxon>Streptosporangiales</taxon>
        <taxon>Streptosporangiaceae</taxon>
        <taxon>Streptosporangium</taxon>
    </lineage>
</organism>
<proteinExistence type="predicted"/>
<dbReference type="EMBL" id="PXWG01000146">
    <property type="protein sequence ID" value="PSJ24975.1"/>
    <property type="molecule type" value="Genomic_DNA"/>
</dbReference>
<reference evidence="1 2" key="1">
    <citation type="submission" date="2018-03" db="EMBL/GenBank/DDBJ databases">
        <title>Chitinolytic properties of Streptosporangium nondiastaticum TBG75A20.</title>
        <authorList>
            <person name="Gayathri V."/>
            <person name="Shiburaj S."/>
        </authorList>
    </citation>
    <scope>NUCLEOTIDE SEQUENCE [LARGE SCALE GENOMIC DNA]</scope>
    <source>
        <strain evidence="1 2">TBG75A20</strain>
    </source>
</reference>
<dbReference type="Proteomes" id="UP000242427">
    <property type="component" value="Unassembled WGS sequence"/>
</dbReference>
<evidence type="ECO:0008006" key="3">
    <source>
        <dbReference type="Google" id="ProtNLM"/>
    </source>
</evidence>
<accession>A0A9X7JJT8</accession>
<name>A0A9X7JJT8_9ACTN</name>
<dbReference type="RefSeq" id="WP_106681433.1">
    <property type="nucleotide sequence ID" value="NZ_PXWG01000146.1"/>
</dbReference>
<dbReference type="AlphaFoldDB" id="A0A9X7JJT8"/>
<gene>
    <name evidence="1" type="ORF">B7P34_30550</name>
</gene>